<comment type="caution">
    <text evidence="1">The sequence shown here is derived from an EMBL/GenBank/DDBJ whole genome shotgun (WGS) entry which is preliminary data.</text>
</comment>
<protein>
    <submittedName>
        <fullName evidence="1">Uncharacterized protein</fullName>
    </submittedName>
</protein>
<evidence type="ECO:0000313" key="1">
    <source>
        <dbReference type="EMBL" id="TDG68354.1"/>
    </source>
</evidence>
<keyword evidence="2" id="KW-1185">Reference proteome</keyword>
<sequence length="313" mass="36179">MEHAGFTNVSLNSALNPAMVLQGGMQVMSMVSGTYYLHQLNNQIKEIDQKLEELINIHHDSNIGKLIASGKGLSEISNRKHVDLADISAIREFKKTAREIFEEYKFSYKRKSSDLINEENKKKEEELLNDINFNTSIAFEASKLFLFAETIEIGSRMKLNNQIEIIRELTAQLQKNYEDSFYSNFEYEISSLYATKQKQTQAEIIENQHRFDSAVESLFKPKIIHPWGILGEYIYKTTKTAKNYHDVQKSKKRFSIENLRMEQIIDQISQKKQLNSLDEVVMQIVEVPNIQAELIYLPADNQADQRVFIPAVS</sequence>
<dbReference type="RefSeq" id="WP_133264482.1">
    <property type="nucleotide sequence ID" value="NZ_PUFI01000014.1"/>
</dbReference>
<organism evidence="1 2">
    <name type="scientific">Leuconostoc fallax</name>
    <dbReference type="NCBI Taxonomy" id="1251"/>
    <lineage>
        <taxon>Bacteria</taxon>
        <taxon>Bacillati</taxon>
        <taxon>Bacillota</taxon>
        <taxon>Bacilli</taxon>
        <taxon>Lactobacillales</taxon>
        <taxon>Lactobacillaceae</taxon>
        <taxon>Leuconostoc</taxon>
    </lineage>
</organism>
<dbReference type="AlphaFoldDB" id="A0A4R5N9Z0"/>
<accession>A0A4R5N9Z0</accession>
<gene>
    <name evidence="1" type="ORF">C5L23_000660</name>
</gene>
<dbReference type="Proteomes" id="UP000295681">
    <property type="component" value="Unassembled WGS sequence"/>
</dbReference>
<proteinExistence type="predicted"/>
<dbReference type="EMBL" id="PUFI01000014">
    <property type="protein sequence ID" value="TDG68354.1"/>
    <property type="molecule type" value="Genomic_DNA"/>
</dbReference>
<dbReference type="STRING" id="907931.GCA_000165675_01548"/>
<evidence type="ECO:0000313" key="2">
    <source>
        <dbReference type="Proteomes" id="UP000295681"/>
    </source>
</evidence>
<reference evidence="1 2" key="1">
    <citation type="journal article" date="2019" name="Appl. Microbiol. Biotechnol.">
        <title>Uncovering carbohydrate metabolism through a genotype-phenotype association study of 56 lactic acid bacteria genomes.</title>
        <authorList>
            <person name="Buron-Moles G."/>
            <person name="Chailyan A."/>
            <person name="Dolejs I."/>
            <person name="Forster J."/>
            <person name="Miks M.H."/>
        </authorList>
    </citation>
    <scope>NUCLEOTIDE SEQUENCE [LARGE SCALE GENOMIC DNA]</scope>
    <source>
        <strain evidence="1 2">ATCC 700006</strain>
    </source>
</reference>
<name>A0A4R5N9Z0_9LACO</name>